<dbReference type="Proteomes" id="UP000176511">
    <property type="component" value="Unassembled WGS sequence"/>
</dbReference>
<proteinExistence type="predicted"/>
<gene>
    <name evidence="1" type="ORF">A3C87_00580</name>
</gene>
<reference evidence="1 2" key="1">
    <citation type="journal article" date="2016" name="Nat. Commun.">
        <title>Thousands of microbial genomes shed light on interconnected biogeochemical processes in an aquifer system.</title>
        <authorList>
            <person name="Anantharaman K."/>
            <person name="Brown C.T."/>
            <person name="Hug L.A."/>
            <person name="Sharon I."/>
            <person name="Castelle C.J."/>
            <person name="Probst A.J."/>
            <person name="Thomas B.C."/>
            <person name="Singh A."/>
            <person name="Wilkins M.J."/>
            <person name="Karaoz U."/>
            <person name="Brodie E.L."/>
            <person name="Williams K.H."/>
            <person name="Hubbard S.S."/>
            <person name="Banfield J.F."/>
        </authorList>
    </citation>
    <scope>NUCLEOTIDE SEQUENCE [LARGE SCALE GENOMIC DNA]</scope>
</reference>
<sequence length="86" mass="9470">MGTQRESLGRVVVVKPYRKHGNGAVGSGRQQSTGKRVFVYQVHEGGKRELLRSSEGPTLAAAMKPLRSAKLVPTWVDVKNKGETYF</sequence>
<accession>A0A1F6DKB9</accession>
<dbReference type="STRING" id="1798491.A3C87_00580"/>
<comment type="caution">
    <text evidence="1">The sequence shown here is derived from an EMBL/GenBank/DDBJ whole genome shotgun (WGS) entry which is preliminary data.</text>
</comment>
<protein>
    <submittedName>
        <fullName evidence="1">Uncharacterized protein</fullName>
    </submittedName>
</protein>
<dbReference type="EMBL" id="MFLE01000014">
    <property type="protein sequence ID" value="OGG61879.1"/>
    <property type="molecule type" value="Genomic_DNA"/>
</dbReference>
<name>A0A1F6DKB9_9BACT</name>
<dbReference type="AlphaFoldDB" id="A0A1F6DKB9"/>
<evidence type="ECO:0000313" key="1">
    <source>
        <dbReference type="EMBL" id="OGG61879.1"/>
    </source>
</evidence>
<organism evidence="1 2">
    <name type="scientific">Candidatus Kaiserbacteria bacterium RIFCSPHIGHO2_02_FULL_49_34</name>
    <dbReference type="NCBI Taxonomy" id="1798491"/>
    <lineage>
        <taxon>Bacteria</taxon>
        <taxon>Candidatus Kaiseribacteriota</taxon>
    </lineage>
</organism>
<evidence type="ECO:0000313" key="2">
    <source>
        <dbReference type="Proteomes" id="UP000176511"/>
    </source>
</evidence>